<sequence>MGKVRQPHRSGVLTISLVIFLHKPQTEAQATTSLRPGHEVSLHSTRPIMLCSNSMGKLAHGLLCSSSRKSHNESDPPSGAI</sequence>
<dbReference type="AlphaFoldDB" id="A0A2P2JYR7"/>
<dbReference type="EMBL" id="GGEC01018144">
    <property type="protein sequence ID" value="MBW98627.1"/>
    <property type="molecule type" value="Transcribed_RNA"/>
</dbReference>
<protein>
    <submittedName>
        <fullName evidence="2">Tubby-like F-box protein 5 isoform X1</fullName>
    </submittedName>
</protein>
<accession>A0A2P2JYR7</accession>
<proteinExistence type="predicted"/>
<feature type="chain" id="PRO_5015084999" evidence="1">
    <location>
        <begin position="29"/>
        <end position="81"/>
    </location>
</feature>
<dbReference type="EMBL" id="GGEC01018143">
    <property type="protein sequence ID" value="MBW98626.1"/>
    <property type="molecule type" value="Transcribed_RNA"/>
</dbReference>
<evidence type="ECO:0000256" key="1">
    <source>
        <dbReference type="SAM" id="SignalP"/>
    </source>
</evidence>
<dbReference type="EMBL" id="GGEC01018145">
    <property type="protein sequence ID" value="MBW98628.1"/>
    <property type="molecule type" value="Transcribed_RNA"/>
</dbReference>
<feature type="signal peptide" evidence="1">
    <location>
        <begin position="1"/>
        <end position="28"/>
    </location>
</feature>
<name>A0A2P2JYR7_RHIMU</name>
<organism evidence="2">
    <name type="scientific">Rhizophora mucronata</name>
    <name type="common">Asiatic mangrove</name>
    <dbReference type="NCBI Taxonomy" id="61149"/>
    <lineage>
        <taxon>Eukaryota</taxon>
        <taxon>Viridiplantae</taxon>
        <taxon>Streptophyta</taxon>
        <taxon>Embryophyta</taxon>
        <taxon>Tracheophyta</taxon>
        <taxon>Spermatophyta</taxon>
        <taxon>Magnoliopsida</taxon>
        <taxon>eudicotyledons</taxon>
        <taxon>Gunneridae</taxon>
        <taxon>Pentapetalae</taxon>
        <taxon>rosids</taxon>
        <taxon>fabids</taxon>
        <taxon>Malpighiales</taxon>
        <taxon>Rhizophoraceae</taxon>
        <taxon>Rhizophora</taxon>
    </lineage>
</organism>
<reference evidence="2" key="1">
    <citation type="submission" date="2018-02" db="EMBL/GenBank/DDBJ databases">
        <title>Rhizophora mucronata_Transcriptome.</title>
        <authorList>
            <person name="Meera S.P."/>
            <person name="Sreeshan A."/>
            <person name="Augustine A."/>
        </authorList>
    </citation>
    <scope>NUCLEOTIDE SEQUENCE</scope>
    <source>
        <tissue evidence="2">Leaf</tissue>
    </source>
</reference>
<evidence type="ECO:0000313" key="2">
    <source>
        <dbReference type="EMBL" id="MBW98627.1"/>
    </source>
</evidence>
<keyword evidence="1" id="KW-0732">Signal</keyword>